<reference evidence="1 2" key="2">
    <citation type="submission" date="2010-03" db="EMBL/GenBank/DDBJ databases">
        <authorList>
            <person name="Pajon A."/>
        </authorList>
    </citation>
    <scope>NUCLEOTIDE SEQUENCE [LARGE SCALE GENOMIC DNA]</scope>
    <source>
        <strain evidence="2">7-10-1-b</strain>
    </source>
</reference>
<gene>
    <name evidence="1" type="ORF">GPA_34910</name>
</gene>
<dbReference type="RefSeq" id="WP_015540540.1">
    <property type="nucleotide sequence ID" value="NC_021021.1"/>
</dbReference>
<evidence type="ECO:0008006" key="3">
    <source>
        <dbReference type="Google" id="ProtNLM"/>
    </source>
</evidence>
<dbReference type="KEGG" id="gpa:GPA_34910"/>
<reference evidence="1 2" key="1">
    <citation type="submission" date="2010-03" db="EMBL/GenBank/DDBJ databases">
        <title>The genome sequence of Gordonibacter pamelaeae 7-10-1-bT.</title>
        <authorList>
            <consortium name="metaHIT consortium -- http://www.metahit.eu/"/>
            <person name="Pajon A."/>
            <person name="Turner K."/>
            <person name="Parkhill J."/>
            <person name="Timmis K."/>
            <person name="Oxley A."/>
            <person name="Wurdemann D."/>
        </authorList>
    </citation>
    <scope>NUCLEOTIDE SEQUENCE [LARGE SCALE GENOMIC DNA]</scope>
    <source>
        <strain evidence="2">7-10-1-b</strain>
    </source>
</reference>
<protein>
    <recommendedName>
        <fullName evidence="3">Ribbon-helix-helix protein, copG family</fullName>
    </recommendedName>
</protein>
<evidence type="ECO:0000313" key="1">
    <source>
        <dbReference type="EMBL" id="CBL05197.1"/>
    </source>
</evidence>
<dbReference type="EMBL" id="FP929047">
    <property type="protein sequence ID" value="CBL05197.1"/>
    <property type="molecule type" value="Genomic_DNA"/>
</dbReference>
<dbReference type="AlphaFoldDB" id="D6EBV0"/>
<name>D6EBV0_9ACTN</name>
<proteinExistence type="predicted"/>
<dbReference type="HOGENOM" id="CLU_133729_0_0_11"/>
<organism evidence="1 2">
    <name type="scientific">Gordonibacter pamelaeae 7-10-1-b</name>
    <dbReference type="NCBI Taxonomy" id="657308"/>
    <lineage>
        <taxon>Bacteria</taxon>
        <taxon>Bacillati</taxon>
        <taxon>Actinomycetota</taxon>
        <taxon>Coriobacteriia</taxon>
        <taxon>Eggerthellales</taxon>
        <taxon>Eggerthellaceae</taxon>
        <taxon>Gordonibacter</taxon>
    </lineage>
</organism>
<evidence type="ECO:0000313" key="2">
    <source>
        <dbReference type="Proteomes" id="UP000008805"/>
    </source>
</evidence>
<keyword evidence="2" id="KW-1185">Reference proteome</keyword>
<sequence length="141" mass="15907">MGVYTCTVSCRMTEEDRQLLDQRAESLELANSEAIRALLRLPIADPDNLAAIDEGSRVVVIDAKTMGRINRELVRWGRHYNQAVRALNTIAMFARNKGGIDPQVAKEQLNKAASELELVQGSVEEIKDMVQAVHKSERFWR</sequence>
<dbReference type="PATRIC" id="fig|657308.3.peg.2917"/>
<accession>D6EBV0</accession>
<dbReference type="Proteomes" id="UP000008805">
    <property type="component" value="Chromosome"/>
</dbReference>